<dbReference type="Proteomes" id="UP000565715">
    <property type="component" value="Unassembled WGS sequence"/>
</dbReference>
<feature type="transmembrane region" description="Helical" evidence="1">
    <location>
        <begin position="603"/>
        <end position="627"/>
    </location>
</feature>
<evidence type="ECO:0008006" key="4">
    <source>
        <dbReference type="Google" id="ProtNLM"/>
    </source>
</evidence>
<protein>
    <recommendedName>
        <fullName evidence="4">NACHT domain-containing protein</fullName>
    </recommendedName>
</protein>
<reference evidence="2 3" key="1">
    <citation type="submission" date="2020-04" db="EMBL/GenBank/DDBJ databases">
        <title>MicrobeNet Type strains.</title>
        <authorList>
            <person name="Nicholson A.C."/>
        </authorList>
    </citation>
    <scope>NUCLEOTIDE SEQUENCE [LARGE SCALE GENOMIC DNA]</scope>
    <source>
        <strain evidence="2 3">DSM 45078</strain>
    </source>
</reference>
<comment type="caution">
    <text evidence="2">The sequence shown here is derived from an EMBL/GenBank/DDBJ whole genome shotgun (WGS) entry which is preliminary data.</text>
</comment>
<feature type="transmembrane region" description="Helical" evidence="1">
    <location>
        <begin position="522"/>
        <end position="544"/>
    </location>
</feature>
<feature type="transmembrane region" description="Helical" evidence="1">
    <location>
        <begin position="471"/>
        <end position="492"/>
    </location>
</feature>
<feature type="transmembrane region" description="Helical" evidence="1">
    <location>
        <begin position="565"/>
        <end position="591"/>
    </location>
</feature>
<evidence type="ECO:0000313" key="3">
    <source>
        <dbReference type="Proteomes" id="UP000565715"/>
    </source>
</evidence>
<dbReference type="Gene3D" id="3.40.50.300">
    <property type="entry name" value="P-loop containing nucleotide triphosphate hydrolases"/>
    <property type="match status" value="1"/>
</dbReference>
<dbReference type="EMBL" id="JAAXOO010000007">
    <property type="protein sequence ID" value="NKY36447.1"/>
    <property type="molecule type" value="Genomic_DNA"/>
</dbReference>
<keyword evidence="1" id="KW-0472">Membrane</keyword>
<keyword evidence="1" id="KW-0812">Transmembrane</keyword>
<keyword evidence="1" id="KW-1133">Transmembrane helix</keyword>
<name>A0A846XLJ3_9NOCA</name>
<evidence type="ECO:0000313" key="2">
    <source>
        <dbReference type="EMBL" id="NKY36447.1"/>
    </source>
</evidence>
<keyword evidence="3" id="KW-1185">Reference proteome</keyword>
<dbReference type="RefSeq" id="WP_068038327.1">
    <property type="nucleotide sequence ID" value="NZ_JAAXOO010000007.1"/>
</dbReference>
<feature type="transmembrane region" description="Helical" evidence="1">
    <location>
        <begin position="429"/>
        <end position="450"/>
    </location>
</feature>
<dbReference type="SUPFAM" id="SSF52540">
    <property type="entry name" value="P-loop containing nucleoside triphosphate hydrolases"/>
    <property type="match status" value="1"/>
</dbReference>
<dbReference type="InterPro" id="IPR027417">
    <property type="entry name" value="P-loop_NTPase"/>
</dbReference>
<accession>A0A846XLJ3</accession>
<proteinExistence type="predicted"/>
<gene>
    <name evidence="2" type="ORF">HGA13_25755</name>
</gene>
<feature type="transmembrane region" description="Helical" evidence="1">
    <location>
        <begin position="401"/>
        <end position="423"/>
    </location>
</feature>
<sequence length="703" mass="75678">MGDMSGGIFRLLGALANPLMVLYRWWRPVTDRASIAILSDELSAAVQRSEKRLQQELRAIAHEFMPVEFTTTARRSRGAGPVKVKHIATFLEQLGHPDLHRQRVVVLGAPGSGKTVAATYLVLGLLKTRQELDDSPRANEPVPVRINAAGWDGQQDFTRWLIVRLGYDYQVRPNVAREVVERGLILPVIDGLDEMDTDSAGTRACALLDRLNRAPWRGRPVIVMCRTTEFTELTRQRGDNGLHGGTTLTLQPLAVGTVTEYLKAQRGETSPSGPGHPGWTQVITHITDHPDGTLATCVHNPWMLGLTASTLGRTPHIAEQLISCSTETAVRDLLFAAQIPAAVAATDEGDETYRDYTAANVEKWMRSLAVCLQRRRDGGRNGTAIRLDEIWEIAGTHRIRILHALILAVIFGAAVGVGSGVVFVAMVGVGAGVVFGAIVGVAVGLIRFPLPQRMVWNAPGPSRWRRGIKAGALAGSLVGVVFGAAAMVVLVVEDVIGTAIEVGLNVGDAVGEDRLHLVVFDALILAGVAFVILIGVVTGVVVGLQVDPNQELALVTDERRIIHDNIQATAGMTVVVWLVSGMAGGLGFGLLGGFEDTRINVAIVTTYLLIPGSAVGAMTGAVAGLAAERFGLATLVFRFTKVMPSHPAVFLDWARRSGLLRVNGTAYQFRHDTYQQWIQQPRSSVPGQSLLTGHNEQVEEPVS</sequence>
<organism evidence="2 3">
    <name type="scientific">Nocardia speluncae</name>
    <dbReference type="NCBI Taxonomy" id="419477"/>
    <lineage>
        <taxon>Bacteria</taxon>
        <taxon>Bacillati</taxon>
        <taxon>Actinomycetota</taxon>
        <taxon>Actinomycetes</taxon>
        <taxon>Mycobacteriales</taxon>
        <taxon>Nocardiaceae</taxon>
        <taxon>Nocardia</taxon>
    </lineage>
</organism>
<dbReference type="AlphaFoldDB" id="A0A846XLJ3"/>
<evidence type="ECO:0000256" key="1">
    <source>
        <dbReference type="SAM" id="Phobius"/>
    </source>
</evidence>